<reference evidence="2" key="3">
    <citation type="submission" date="2018-08" db="UniProtKB">
        <authorList>
            <consortium name="EnsemblPlants"/>
        </authorList>
    </citation>
    <scope>IDENTIFICATION</scope>
    <source>
        <strain evidence="2">cv. Bd21</strain>
    </source>
</reference>
<reference evidence="1" key="2">
    <citation type="submission" date="2017-06" db="EMBL/GenBank/DDBJ databases">
        <title>WGS assembly of Brachypodium distachyon.</title>
        <authorList>
            <consortium name="The International Brachypodium Initiative"/>
            <person name="Lucas S."/>
            <person name="Harmon-Smith M."/>
            <person name="Lail K."/>
            <person name="Tice H."/>
            <person name="Grimwood J."/>
            <person name="Bruce D."/>
            <person name="Barry K."/>
            <person name="Shu S."/>
            <person name="Lindquist E."/>
            <person name="Wang M."/>
            <person name="Pitluck S."/>
            <person name="Vogel J.P."/>
            <person name="Garvin D.F."/>
            <person name="Mockler T.C."/>
            <person name="Schmutz J."/>
            <person name="Rokhsar D."/>
            <person name="Bevan M.W."/>
        </authorList>
    </citation>
    <scope>NUCLEOTIDE SEQUENCE</scope>
    <source>
        <strain evidence="1">Bd21</strain>
    </source>
</reference>
<dbReference type="PANTHER" id="PTHR31111">
    <property type="entry name" value="BNAA05G37150D PROTEIN-RELATED"/>
    <property type="match status" value="1"/>
</dbReference>
<accession>A0A0Q3RSV5</accession>
<gene>
    <name evidence="2" type="primary">LOC112269866</name>
    <name evidence="1" type="ORF">BRADI_1g27150v3</name>
</gene>
<evidence type="ECO:0008006" key="4">
    <source>
        <dbReference type="Google" id="ProtNLM"/>
    </source>
</evidence>
<protein>
    <recommendedName>
        <fullName evidence="4">DUF1618 domain-containing protein</fullName>
    </recommendedName>
</protein>
<reference evidence="1 2" key="1">
    <citation type="journal article" date="2010" name="Nature">
        <title>Genome sequencing and analysis of the model grass Brachypodium distachyon.</title>
        <authorList>
            <consortium name="International Brachypodium Initiative"/>
        </authorList>
    </citation>
    <scope>NUCLEOTIDE SEQUENCE [LARGE SCALE GENOMIC DNA]</scope>
    <source>
        <strain evidence="1 2">Bd21</strain>
    </source>
</reference>
<dbReference type="EnsemblPlants" id="KQK16162">
    <property type="protein sequence ID" value="KQK16162"/>
    <property type="gene ID" value="BRADI_1g27150v3"/>
</dbReference>
<evidence type="ECO:0000313" key="3">
    <source>
        <dbReference type="Proteomes" id="UP000008810"/>
    </source>
</evidence>
<dbReference type="PANTHER" id="PTHR31111:SF133">
    <property type="entry name" value="OS07G0196600 PROTEIN"/>
    <property type="match status" value="1"/>
</dbReference>
<evidence type="ECO:0000313" key="1">
    <source>
        <dbReference type="EMBL" id="KQK16162.1"/>
    </source>
</evidence>
<dbReference type="Gramene" id="KQK16162">
    <property type="protein sequence ID" value="KQK16162"/>
    <property type="gene ID" value="BRADI_1g27150v3"/>
</dbReference>
<proteinExistence type="predicted"/>
<keyword evidence="3" id="KW-1185">Reference proteome</keyword>
<name>A0A0Q3RSV5_BRADI</name>
<dbReference type="EMBL" id="CM000880">
    <property type="protein sequence ID" value="KQK16162.1"/>
    <property type="molecule type" value="Genomic_DNA"/>
</dbReference>
<evidence type="ECO:0000313" key="2">
    <source>
        <dbReference type="EnsemblPlants" id="KQK16162"/>
    </source>
</evidence>
<organism evidence="1">
    <name type="scientific">Brachypodium distachyon</name>
    <name type="common">Purple false brome</name>
    <name type="synonym">Trachynia distachya</name>
    <dbReference type="NCBI Taxonomy" id="15368"/>
    <lineage>
        <taxon>Eukaryota</taxon>
        <taxon>Viridiplantae</taxon>
        <taxon>Streptophyta</taxon>
        <taxon>Embryophyta</taxon>
        <taxon>Tracheophyta</taxon>
        <taxon>Spermatophyta</taxon>
        <taxon>Magnoliopsida</taxon>
        <taxon>Liliopsida</taxon>
        <taxon>Poales</taxon>
        <taxon>Poaceae</taxon>
        <taxon>BOP clade</taxon>
        <taxon>Pooideae</taxon>
        <taxon>Stipodae</taxon>
        <taxon>Brachypodieae</taxon>
        <taxon>Brachypodium</taxon>
    </lineage>
</organism>
<sequence>MGTANVKHGYDKLDHPHILITPHTLVEDDEDHDWPTTFSSNIRFYEWQQGASEASLVHDRNLNGEFNSVCSFAHCDGLVLLPTDINPATRDTVTLPESSNNKIPGLFNLPMGFGRDPRTGMYKVARSFVRSIDPDIDHMGMEIFTIGPAAASAACWRETAADQPYPVIGWLTAQCVKEAMYWVIDRYLLSPRPYGLLRFSLEDETFVCRIYQTPWLMASTWMCCSETTFTWMRCAESYG</sequence>
<dbReference type="Proteomes" id="UP000008810">
    <property type="component" value="Chromosome 1"/>
</dbReference>
<dbReference type="AlphaFoldDB" id="A0A0Q3RSV5"/>
<dbReference type="OrthoDB" id="630292at2759"/>